<dbReference type="OrthoDB" id="2786194at2759"/>
<dbReference type="Proteomes" id="UP000294933">
    <property type="component" value="Unassembled WGS sequence"/>
</dbReference>
<gene>
    <name evidence="3" type="ORF">BD410DRAFT_841879</name>
</gene>
<evidence type="ECO:0000256" key="1">
    <source>
        <dbReference type="SAM" id="SignalP"/>
    </source>
</evidence>
<dbReference type="EMBL" id="ML170194">
    <property type="protein sequence ID" value="TDL19722.1"/>
    <property type="molecule type" value="Genomic_DNA"/>
</dbReference>
<dbReference type="AlphaFoldDB" id="A0A4Y7PXU3"/>
<dbReference type="SUPFAM" id="SSF69322">
    <property type="entry name" value="Tricorn protease domain 2"/>
    <property type="match status" value="1"/>
</dbReference>
<feature type="domain" description="F-box" evidence="2">
    <location>
        <begin position="1"/>
        <end position="48"/>
    </location>
</feature>
<name>A0A4Y7PXU3_9AGAM</name>
<reference evidence="3 4" key="1">
    <citation type="submission" date="2018-06" db="EMBL/GenBank/DDBJ databases">
        <title>A transcriptomic atlas of mushroom development highlights an independent origin of complex multicellularity.</title>
        <authorList>
            <consortium name="DOE Joint Genome Institute"/>
            <person name="Krizsan K."/>
            <person name="Almasi E."/>
            <person name="Merenyi Z."/>
            <person name="Sahu N."/>
            <person name="Viragh M."/>
            <person name="Koszo T."/>
            <person name="Mondo S."/>
            <person name="Kiss B."/>
            <person name="Balint B."/>
            <person name="Kues U."/>
            <person name="Barry K."/>
            <person name="Hegedus J.C."/>
            <person name="Henrissat B."/>
            <person name="Johnson J."/>
            <person name="Lipzen A."/>
            <person name="Ohm R."/>
            <person name="Nagy I."/>
            <person name="Pangilinan J."/>
            <person name="Yan J."/>
            <person name="Xiong Y."/>
            <person name="Grigoriev I.V."/>
            <person name="Hibbett D.S."/>
            <person name="Nagy L.G."/>
        </authorList>
    </citation>
    <scope>NUCLEOTIDE SEQUENCE [LARGE SCALE GENOMIC DNA]</scope>
    <source>
        <strain evidence="3 4">SZMC22713</strain>
    </source>
</reference>
<keyword evidence="4" id="KW-1185">Reference proteome</keyword>
<feature type="signal peptide" evidence="1">
    <location>
        <begin position="1"/>
        <end position="16"/>
    </location>
</feature>
<dbReference type="PROSITE" id="PS50181">
    <property type="entry name" value="FBOX"/>
    <property type="match status" value="1"/>
</dbReference>
<evidence type="ECO:0000313" key="3">
    <source>
        <dbReference type="EMBL" id="TDL19722.1"/>
    </source>
</evidence>
<dbReference type="SUPFAM" id="SSF81383">
    <property type="entry name" value="F-box domain"/>
    <property type="match status" value="1"/>
</dbReference>
<dbReference type="InterPro" id="IPR036047">
    <property type="entry name" value="F-box-like_dom_sf"/>
</dbReference>
<protein>
    <recommendedName>
        <fullName evidence="2">F-box domain-containing protein</fullName>
    </recommendedName>
</protein>
<dbReference type="InterPro" id="IPR001810">
    <property type="entry name" value="F-box_dom"/>
</dbReference>
<organism evidence="3 4">
    <name type="scientific">Rickenella mellea</name>
    <dbReference type="NCBI Taxonomy" id="50990"/>
    <lineage>
        <taxon>Eukaryota</taxon>
        <taxon>Fungi</taxon>
        <taxon>Dikarya</taxon>
        <taxon>Basidiomycota</taxon>
        <taxon>Agaricomycotina</taxon>
        <taxon>Agaricomycetes</taxon>
        <taxon>Hymenochaetales</taxon>
        <taxon>Rickenellaceae</taxon>
        <taxon>Rickenella</taxon>
    </lineage>
</organism>
<keyword evidence="1" id="KW-0732">Signal</keyword>
<evidence type="ECO:0000259" key="2">
    <source>
        <dbReference type="PROSITE" id="PS50181"/>
    </source>
</evidence>
<evidence type="ECO:0000313" key="4">
    <source>
        <dbReference type="Proteomes" id="UP000294933"/>
    </source>
</evidence>
<sequence length="718" mass="80815">MAGLVTIPFEVLSVLCRLLSLGNIASLRQVCKKLQYAISTDRMLWAHVLKRDVVDHGIPLVPYHRAFDLVDAPVVESWTRNALTLQRAYISTRSLTVDCFSTGVRAITWVKLIRGRWCLFASSNSLESRLSLLDTSSSCREICAEILLPGPVMDGQVEQNSSEIIVAVSVGSRHRFVQLFSLGISNNVVRIVEIHQIPGADRTLLLHGSILAVAVLDGDDSNPILIDWKSGQKCALKPRIDPTTLNTSPSVAVCLSMTIWKDFIVVVFTMEIRVYHIPSNGVSVATPHHSYVSADWTAMTAATFIREDGPDSSNRDGAENALLYIFLQSHDGDLYVRTINNHGESQSDAAYCDIPSAGLDGKTRFSVISMTSGLTGSKICLLFARHFQSEVPPGLMELTFTHRPIDADICADHYVLPDVNLPFLHFWPCIDFDDSRGVLIIGTSRGDLCISRFVPPDTLPAESVVDDLPQLATQVNDNCLLSVTLDLPLFHQHREYLHNDDAIPPQIVEQLIHHWRLPGDMIISAPGWSNDWHQFKNLKHWIMPSLRWGRLDPDFIASDYWDYSTVNKIRFSFGFSGEPCPVLYLEDNHDMVIFRVGMRPYILFDGQAHDDFPAALFRTSIDRLQLLLENQYPRLAPIDRALQYLTECDDHTGFGPNPKEWTVEQWTALAHASHEAGFTLYNPREFRSRDGDDPVEYEYEIVSTGSPIEFVWDSQPEW</sequence>
<proteinExistence type="predicted"/>
<accession>A0A4Y7PXU3</accession>
<dbReference type="VEuPathDB" id="FungiDB:BD410DRAFT_841879"/>
<feature type="chain" id="PRO_5021404992" description="F-box domain-containing protein" evidence="1">
    <location>
        <begin position="17"/>
        <end position="718"/>
    </location>
</feature>